<gene>
    <name evidence="1" type="ORF">CEP48_02265</name>
</gene>
<dbReference type="AlphaFoldDB" id="A0A8D4IX92"/>
<protein>
    <submittedName>
        <fullName evidence="1">Cytochrome bd biosynthesis protein</fullName>
    </submittedName>
</protein>
<proteinExistence type="predicted"/>
<dbReference type="Pfam" id="PF09600">
    <property type="entry name" value="Cyd_oper_YbgE"/>
    <property type="match status" value="1"/>
</dbReference>
<dbReference type="InterPro" id="IPR011846">
    <property type="entry name" value="Cyd_oper_YbgE"/>
</dbReference>
<accession>A0A8D4IX92</accession>
<evidence type="ECO:0000313" key="2">
    <source>
        <dbReference type="Proteomes" id="UP000955338"/>
    </source>
</evidence>
<organism evidence="1 2">
    <name type="scientific">Mergibacter septicus</name>
    <dbReference type="NCBI Taxonomy" id="221402"/>
    <lineage>
        <taxon>Bacteria</taxon>
        <taxon>Pseudomonadati</taxon>
        <taxon>Pseudomonadota</taxon>
        <taxon>Gammaproteobacteria</taxon>
        <taxon>Pasteurellales</taxon>
        <taxon>Pasteurellaceae</taxon>
        <taxon>Mergibacter</taxon>
    </lineage>
</organism>
<sequence length="95" mass="10832">MIDFLYQLVNKGSFRALSFILALGLTISIFTHTKLFALNFGGISPLITLTIFWSVVSLWIHGMGLDLHKKLWKLVFMPVFAYLIASSALIYIYFI</sequence>
<keyword evidence="2" id="KW-1185">Reference proteome</keyword>
<dbReference type="Proteomes" id="UP000955338">
    <property type="component" value="Chromosome"/>
</dbReference>
<evidence type="ECO:0000313" key="1">
    <source>
        <dbReference type="EMBL" id="QDJ14309.1"/>
    </source>
</evidence>
<name>A0A8D4IX92_9PAST</name>
<dbReference type="EMBL" id="CP022011">
    <property type="protein sequence ID" value="QDJ14309.1"/>
    <property type="molecule type" value="Genomic_DNA"/>
</dbReference>
<dbReference type="RefSeq" id="WP_261919610.1">
    <property type="nucleotide sequence ID" value="NZ_CP022011.1"/>
</dbReference>
<reference evidence="1" key="1">
    <citation type="submission" date="2017-06" db="EMBL/GenBank/DDBJ databases">
        <title>Genome sequencing of pathogenic and non-pathogenic strains within Bisgaard taxon 40.</title>
        <authorList>
            <person name="Ladner J.T."/>
            <person name="Lovett S.P."/>
            <person name="Koroleva G."/>
            <person name="Lorch J.M."/>
        </authorList>
    </citation>
    <scope>NUCLEOTIDE SEQUENCE</scope>
    <source>
        <strain evidence="1">27576-1-I1</strain>
    </source>
</reference>